<dbReference type="OrthoDB" id="9878563at2"/>
<organism evidence="1 2">
    <name type="scientific">Myroides odoratus</name>
    <name type="common">Flavobacterium odoratum</name>
    <dbReference type="NCBI Taxonomy" id="256"/>
    <lineage>
        <taxon>Bacteria</taxon>
        <taxon>Pseudomonadati</taxon>
        <taxon>Bacteroidota</taxon>
        <taxon>Flavobacteriia</taxon>
        <taxon>Flavobacteriales</taxon>
        <taxon>Flavobacteriaceae</taxon>
        <taxon>Myroides</taxon>
    </lineage>
</organism>
<gene>
    <name evidence="1" type="ORF">I6I88_10325</name>
</gene>
<dbReference type="GeneID" id="93528053"/>
<reference evidence="1 2" key="1">
    <citation type="submission" date="2021-01" db="EMBL/GenBank/DDBJ databases">
        <title>FDA dAtabase for Regulatory Grade micrObial Sequences (FDA-ARGOS): Supporting development and validation of Infectious Disease Dx tests.</title>
        <authorList>
            <person name="Sproer C."/>
            <person name="Gronow S."/>
            <person name="Severitt S."/>
            <person name="Schroder I."/>
            <person name="Tallon L."/>
            <person name="Sadzewicz L."/>
            <person name="Zhao X."/>
            <person name="Boylan J."/>
            <person name="Ott S."/>
            <person name="Bowen H."/>
            <person name="Vavikolanu K."/>
            <person name="Mehta A."/>
            <person name="Aluvathingal J."/>
            <person name="Nadendla S."/>
            <person name="Lowell S."/>
            <person name="Myers T."/>
            <person name="Yan Y."/>
            <person name="Sichtig H."/>
        </authorList>
    </citation>
    <scope>NUCLEOTIDE SEQUENCE [LARGE SCALE GENOMIC DNA]</scope>
    <source>
        <strain evidence="1 2">FDAARGOS_1131</strain>
    </source>
</reference>
<dbReference type="RefSeq" id="WP_002985605.1">
    <property type="nucleotide sequence ID" value="NZ_CP068108.1"/>
</dbReference>
<dbReference type="AlphaFoldDB" id="A0A9Q6Z8J1"/>
<dbReference type="Proteomes" id="UP000596202">
    <property type="component" value="Chromosome"/>
</dbReference>
<sequence>MEKKKIFISLLLVGFFFSCTTNRKIEEYQEIPDYVEYESLKLTYLDKIKRNKYYLIQAMNSKNEVVYLISYTSNKNSFTNPRDRQKIALHKGEAFDFVTTSVFENVVQNFSYMRHIIILKDTIWSNVEKENRLFQAKPKIYQGINTVGLTIYQ</sequence>
<accession>A0A9Q6Z8J1</accession>
<protein>
    <recommendedName>
        <fullName evidence="3">Lipoprotein</fullName>
    </recommendedName>
</protein>
<name>A0A9Q6Z8J1_MYROD</name>
<evidence type="ECO:0008006" key="3">
    <source>
        <dbReference type="Google" id="ProtNLM"/>
    </source>
</evidence>
<dbReference type="PROSITE" id="PS51257">
    <property type="entry name" value="PROKAR_LIPOPROTEIN"/>
    <property type="match status" value="1"/>
</dbReference>
<dbReference type="EMBL" id="CP068108">
    <property type="protein sequence ID" value="QQT98619.1"/>
    <property type="molecule type" value="Genomic_DNA"/>
</dbReference>
<proteinExistence type="predicted"/>
<evidence type="ECO:0000313" key="2">
    <source>
        <dbReference type="Proteomes" id="UP000596202"/>
    </source>
</evidence>
<evidence type="ECO:0000313" key="1">
    <source>
        <dbReference type="EMBL" id="QQT98619.1"/>
    </source>
</evidence>